<name>A0A8S9RVF9_BRACR</name>
<reference evidence="2" key="1">
    <citation type="submission" date="2019-12" db="EMBL/GenBank/DDBJ databases">
        <title>Genome sequencing and annotation of Brassica cretica.</title>
        <authorList>
            <person name="Studholme D.J."/>
            <person name="Sarris P."/>
        </authorList>
    </citation>
    <scope>NUCLEOTIDE SEQUENCE</scope>
    <source>
        <strain evidence="2">PFS-109/04</strain>
        <tissue evidence="2">Leaf</tissue>
    </source>
</reference>
<dbReference type="EMBL" id="QGKX02000088">
    <property type="protein sequence ID" value="KAF3584767.1"/>
    <property type="molecule type" value="Genomic_DNA"/>
</dbReference>
<evidence type="ECO:0000313" key="3">
    <source>
        <dbReference type="Proteomes" id="UP000712600"/>
    </source>
</evidence>
<sequence length="114" mass="12725">MRSKLPPPPSKLPRRSKSPASAQGTQGRLLTVLVPPPHCSLSKSRFDLLWGLCQVFFSSLHKSFFRLRQARQNPKSALHLIRLLRPAPRSTATRPRNLADLSLAFAKSSPVFSL</sequence>
<evidence type="ECO:0000313" key="2">
    <source>
        <dbReference type="EMBL" id="KAF3584767.1"/>
    </source>
</evidence>
<feature type="compositionally biased region" description="Pro residues" evidence="1">
    <location>
        <begin position="1"/>
        <end position="11"/>
    </location>
</feature>
<comment type="caution">
    <text evidence="2">The sequence shown here is derived from an EMBL/GenBank/DDBJ whole genome shotgun (WGS) entry which is preliminary data.</text>
</comment>
<protein>
    <submittedName>
        <fullName evidence="2">Uncharacterized protein</fullName>
    </submittedName>
</protein>
<feature type="region of interest" description="Disordered" evidence="1">
    <location>
        <begin position="1"/>
        <end position="27"/>
    </location>
</feature>
<gene>
    <name evidence="2" type="ORF">F2Q69_00030989</name>
</gene>
<organism evidence="2 3">
    <name type="scientific">Brassica cretica</name>
    <name type="common">Mustard</name>
    <dbReference type="NCBI Taxonomy" id="69181"/>
    <lineage>
        <taxon>Eukaryota</taxon>
        <taxon>Viridiplantae</taxon>
        <taxon>Streptophyta</taxon>
        <taxon>Embryophyta</taxon>
        <taxon>Tracheophyta</taxon>
        <taxon>Spermatophyta</taxon>
        <taxon>Magnoliopsida</taxon>
        <taxon>eudicotyledons</taxon>
        <taxon>Gunneridae</taxon>
        <taxon>Pentapetalae</taxon>
        <taxon>rosids</taxon>
        <taxon>malvids</taxon>
        <taxon>Brassicales</taxon>
        <taxon>Brassicaceae</taxon>
        <taxon>Brassiceae</taxon>
        <taxon>Brassica</taxon>
    </lineage>
</organism>
<dbReference type="Proteomes" id="UP000712600">
    <property type="component" value="Unassembled WGS sequence"/>
</dbReference>
<evidence type="ECO:0000256" key="1">
    <source>
        <dbReference type="SAM" id="MobiDB-lite"/>
    </source>
</evidence>
<dbReference type="AlphaFoldDB" id="A0A8S9RVF9"/>
<proteinExistence type="predicted"/>
<accession>A0A8S9RVF9</accession>